<evidence type="ECO:0000256" key="1">
    <source>
        <dbReference type="SAM" id="Phobius"/>
    </source>
</evidence>
<keyword evidence="4" id="KW-1185">Reference proteome</keyword>
<gene>
    <name evidence="3" type="ORF">P775_12130</name>
</gene>
<keyword evidence="2" id="KW-0732">Signal</keyword>
<protein>
    <recommendedName>
        <fullName evidence="5">Protein BatD</fullName>
    </recommendedName>
</protein>
<evidence type="ECO:0000313" key="3">
    <source>
        <dbReference type="EMBL" id="PIL19926.1"/>
    </source>
</evidence>
<dbReference type="PANTHER" id="PTHR40940:SF1">
    <property type="entry name" value="PROTEIN BATD"/>
    <property type="match status" value="1"/>
</dbReference>
<reference evidence="3 4" key="1">
    <citation type="submission" date="2013-09" db="EMBL/GenBank/DDBJ databases">
        <title>Genome sequencing of Phaeobacter antarcticus sp. nov. SM1211.</title>
        <authorList>
            <person name="Zhang X.-Y."/>
            <person name="Liu C."/>
            <person name="Chen X.-L."/>
            <person name="Xie B.-B."/>
            <person name="Qin Q.-L."/>
            <person name="Rong J.-C."/>
            <person name="Zhang Y.-Z."/>
        </authorList>
    </citation>
    <scope>NUCLEOTIDE SEQUENCE [LARGE SCALE GENOMIC DNA]</scope>
    <source>
        <strain evidence="3 4">SM1211</strain>
    </source>
</reference>
<proteinExistence type="predicted"/>
<evidence type="ECO:0000256" key="2">
    <source>
        <dbReference type="SAM" id="SignalP"/>
    </source>
</evidence>
<comment type="caution">
    <text evidence="3">The sequence shown here is derived from an EMBL/GenBank/DDBJ whole genome shotgun (WGS) entry which is preliminary data.</text>
</comment>
<name>A0A2G8REA5_9RHOB</name>
<dbReference type="EMBL" id="AWWI01000075">
    <property type="protein sequence ID" value="PIL19926.1"/>
    <property type="molecule type" value="Genomic_DNA"/>
</dbReference>
<dbReference type="Proteomes" id="UP000231259">
    <property type="component" value="Unassembled WGS sequence"/>
</dbReference>
<organism evidence="3 4">
    <name type="scientific">Puniceibacterium antarcticum</name>
    <dbReference type="NCBI Taxonomy" id="1206336"/>
    <lineage>
        <taxon>Bacteria</taxon>
        <taxon>Pseudomonadati</taxon>
        <taxon>Pseudomonadota</taxon>
        <taxon>Alphaproteobacteria</taxon>
        <taxon>Rhodobacterales</taxon>
        <taxon>Paracoccaceae</taxon>
        <taxon>Puniceibacterium</taxon>
    </lineage>
</organism>
<sequence length="396" mass="44354">MVRMVLLLLTLLVATPALAQEPAEEFDVHFNLILDPRDTAPLEGEMVLATLRGEYRETITNEEVKLRPMTDFDWIQLAPDHWTRLQIAGLPTVVIERRIALFPKRAGTATILPVAHELEVMNRENVRQKILVRSAPVTIEVSAKPADAGSDWLPVRALELSESWSADPAKLIDGQNVQRRIVLRALGVPPELLPEQPPLREPWLINFTPPEERSVQVTSQGPVSTVVWVWTLRPITGEPGVIPQAVIPYFDTTDGQAKSIVIPPATIGYASFANNETAGWQTGFKANAQIAFGFLAGLGIAIPMTLRGMRFTSAPFRRLRRCIARQQRFAHFRRLERRGDVAGFRKAMADFLKSETTLNLEERLALTQRLDSLIFAADPPVRGDEMAVARRILRDF</sequence>
<dbReference type="AlphaFoldDB" id="A0A2G8REA5"/>
<dbReference type="InterPro" id="IPR025738">
    <property type="entry name" value="BatD"/>
</dbReference>
<evidence type="ECO:0000313" key="4">
    <source>
        <dbReference type="Proteomes" id="UP000231259"/>
    </source>
</evidence>
<keyword evidence="1" id="KW-0472">Membrane</keyword>
<dbReference type="OrthoDB" id="7688940at2"/>
<keyword evidence="1" id="KW-0812">Transmembrane</keyword>
<evidence type="ECO:0008006" key="5">
    <source>
        <dbReference type="Google" id="ProtNLM"/>
    </source>
</evidence>
<feature type="signal peptide" evidence="2">
    <location>
        <begin position="1"/>
        <end position="19"/>
    </location>
</feature>
<feature type="transmembrane region" description="Helical" evidence="1">
    <location>
        <begin position="290"/>
        <end position="309"/>
    </location>
</feature>
<dbReference type="PANTHER" id="PTHR40940">
    <property type="entry name" value="PROTEIN BATD-RELATED"/>
    <property type="match status" value="1"/>
</dbReference>
<keyword evidence="1" id="KW-1133">Transmembrane helix</keyword>
<feature type="chain" id="PRO_5013674754" description="Protein BatD" evidence="2">
    <location>
        <begin position="20"/>
        <end position="396"/>
    </location>
</feature>
<accession>A0A2G8REA5</accession>